<evidence type="ECO:0000256" key="3">
    <source>
        <dbReference type="ARBA" id="ARBA00022692"/>
    </source>
</evidence>
<feature type="transmembrane region" description="Helical" evidence="6">
    <location>
        <begin position="307"/>
        <end position="336"/>
    </location>
</feature>
<dbReference type="Proteomes" id="UP000092952">
    <property type="component" value="Chromosome"/>
</dbReference>
<feature type="transmembrane region" description="Helical" evidence="6">
    <location>
        <begin position="236"/>
        <end position="260"/>
    </location>
</feature>
<dbReference type="STRING" id="1810504.PG2T_08475"/>
<evidence type="ECO:0000256" key="5">
    <source>
        <dbReference type="ARBA" id="ARBA00023136"/>
    </source>
</evidence>
<keyword evidence="8" id="KW-1185">Reference proteome</keyword>
<reference evidence="8" key="1">
    <citation type="submission" date="2016-03" db="EMBL/GenBank/DDBJ databases">
        <title>Complete genome sequence of Solimmundus cernigliae, representing a novel lineage of polycyclic aromatic hydrocarbon degraders within the Gammaproteobacteria.</title>
        <authorList>
            <person name="Singleton D.R."/>
            <person name="Dickey A.N."/>
            <person name="Scholl E.H."/>
            <person name="Wright F.A."/>
            <person name="Aitken M.D."/>
        </authorList>
    </citation>
    <scope>NUCLEOTIDE SEQUENCE [LARGE SCALE GENOMIC DNA]</scope>
    <source>
        <strain evidence="8">TR3.2</strain>
    </source>
</reference>
<dbReference type="KEGG" id="gbi:PG2T_08475"/>
<feature type="transmembrane region" description="Helical" evidence="6">
    <location>
        <begin position="61"/>
        <end position="81"/>
    </location>
</feature>
<dbReference type="EMBL" id="CP014671">
    <property type="protein sequence ID" value="ANX04209.1"/>
    <property type="molecule type" value="Genomic_DNA"/>
</dbReference>
<comment type="subcellular location">
    <subcellularLocation>
        <location evidence="1">Membrane</location>
        <topology evidence="1">Multi-pass membrane protein</topology>
    </subcellularLocation>
</comment>
<dbReference type="GO" id="GO:0055085">
    <property type="term" value="P:transmembrane transport"/>
    <property type="evidence" value="ECO:0007669"/>
    <property type="project" value="TreeGrafter"/>
</dbReference>
<feature type="transmembrane region" description="Helical" evidence="6">
    <location>
        <begin position="20"/>
        <end position="41"/>
    </location>
</feature>
<dbReference type="AlphaFoldDB" id="A0A1B1YU02"/>
<keyword evidence="3 6" id="KW-0812">Transmembrane</keyword>
<dbReference type="PANTHER" id="PTHR21716">
    <property type="entry name" value="TRANSMEMBRANE PROTEIN"/>
    <property type="match status" value="1"/>
</dbReference>
<name>A0A1B1YU02_9GAMM</name>
<evidence type="ECO:0000256" key="4">
    <source>
        <dbReference type="ARBA" id="ARBA00022989"/>
    </source>
</evidence>
<organism evidence="7 8">
    <name type="scientific">Immundisolibacter cernigliae</name>
    <dbReference type="NCBI Taxonomy" id="1810504"/>
    <lineage>
        <taxon>Bacteria</taxon>
        <taxon>Pseudomonadati</taxon>
        <taxon>Pseudomonadota</taxon>
        <taxon>Gammaproteobacteria</taxon>
        <taxon>Immundisolibacterales</taxon>
        <taxon>Immundisolibacteraceae</taxon>
        <taxon>Immundisolibacter</taxon>
    </lineage>
</organism>
<keyword evidence="4 6" id="KW-1133">Transmembrane helix</keyword>
<evidence type="ECO:0000256" key="6">
    <source>
        <dbReference type="SAM" id="Phobius"/>
    </source>
</evidence>
<dbReference type="Pfam" id="PF01594">
    <property type="entry name" value="AI-2E_transport"/>
    <property type="match status" value="1"/>
</dbReference>
<dbReference type="GO" id="GO:0016020">
    <property type="term" value="C:membrane"/>
    <property type="evidence" value="ECO:0007669"/>
    <property type="project" value="UniProtKB-SubCell"/>
</dbReference>
<evidence type="ECO:0000313" key="7">
    <source>
        <dbReference type="EMBL" id="ANX04209.1"/>
    </source>
</evidence>
<sequence length="355" mass="38258">MTPLLQRRLLIGAVATGALVLVYLLGPVLAPFFGAALLAYIADPLVERLQRLLPRSWATALVFAVLSLAGLLALLFAIPALQRQLVSLLEQLPRFLDWLEQTLMPWLQAHLDLPPDMLSMASARAWLQDHWAQAGTYAAQGLGQLLTSGLGLIGILVNVVVVPVVTFYLLRDWPQLLARVDALLPHRWRPAVREFATDADRVLSGFLHGQLLVMLAQGTFYAVALSVVGLNQALLIGFAAGLVTFVPYLGGVIGLTLALIAGLVQFQDLPHLLAIGGVFAAGQLLESLLLTPLLVGDRLGLHPVAVIFAVMAGGQLFGFFGVLLALPVSAVLVVLLRRALTRYQDSAWYAQEPPC</sequence>
<feature type="transmembrane region" description="Helical" evidence="6">
    <location>
        <begin position="150"/>
        <end position="170"/>
    </location>
</feature>
<dbReference type="RefSeq" id="WP_068804203.1">
    <property type="nucleotide sequence ID" value="NZ_CP014671.1"/>
</dbReference>
<evidence type="ECO:0000256" key="2">
    <source>
        <dbReference type="ARBA" id="ARBA00009773"/>
    </source>
</evidence>
<dbReference type="FunCoup" id="A0A1B1YU02">
    <property type="interactions" value="173"/>
</dbReference>
<evidence type="ECO:0000256" key="1">
    <source>
        <dbReference type="ARBA" id="ARBA00004141"/>
    </source>
</evidence>
<dbReference type="InParanoid" id="A0A1B1YU02"/>
<protein>
    <recommendedName>
        <fullName evidence="9">AI-2E family transporter</fullName>
    </recommendedName>
</protein>
<accession>A0A1B1YU02</accession>
<keyword evidence="5 6" id="KW-0472">Membrane</keyword>
<feature type="transmembrane region" description="Helical" evidence="6">
    <location>
        <begin position="211"/>
        <end position="230"/>
    </location>
</feature>
<dbReference type="PANTHER" id="PTHR21716:SF64">
    <property type="entry name" value="AI-2 TRANSPORT PROTEIN TQSA"/>
    <property type="match status" value="1"/>
</dbReference>
<comment type="similarity">
    <text evidence="2">Belongs to the autoinducer-2 exporter (AI-2E) (TC 2.A.86) family.</text>
</comment>
<dbReference type="OrthoDB" id="5792512at2"/>
<evidence type="ECO:0000313" key="8">
    <source>
        <dbReference type="Proteomes" id="UP000092952"/>
    </source>
</evidence>
<gene>
    <name evidence="7" type="ORF">PG2T_08475</name>
</gene>
<dbReference type="InterPro" id="IPR002549">
    <property type="entry name" value="AI-2E-like"/>
</dbReference>
<evidence type="ECO:0008006" key="9">
    <source>
        <dbReference type="Google" id="ProtNLM"/>
    </source>
</evidence>
<proteinExistence type="inferred from homology"/>